<feature type="region of interest" description="Disordered" evidence="4">
    <location>
        <begin position="174"/>
        <end position="198"/>
    </location>
</feature>
<evidence type="ECO:0000313" key="6">
    <source>
        <dbReference type="EMBL" id="KAI9266859.1"/>
    </source>
</evidence>
<reference evidence="6" key="1">
    <citation type="journal article" date="2022" name="IScience">
        <title>Evolution of zygomycete secretomes and the origins of terrestrial fungal ecologies.</title>
        <authorList>
            <person name="Chang Y."/>
            <person name="Wang Y."/>
            <person name="Mondo S."/>
            <person name="Ahrendt S."/>
            <person name="Andreopoulos W."/>
            <person name="Barry K."/>
            <person name="Beard J."/>
            <person name="Benny G.L."/>
            <person name="Blankenship S."/>
            <person name="Bonito G."/>
            <person name="Cuomo C."/>
            <person name="Desiro A."/>
            <person name="Gervers K.A."/>
            <person name="Hundley H."/>
            <person name="Kuo A."/>
            <person name="LaButti K."/>
            <person name="Lang B.F."/>
            <person name="Lipzen A."/>
            <person name="O'Donnell K."/>
            <person name="Pangilinan J."/>
            <person name="Reynolds N."/>
            <person name="Sandor L."/>
            <person name="Smith M.E."/>
            <person name="Tsang A."/>
            <person name="Grigoriev I.V."/>
            <person name="Stajich J.E."/>
            <person name="Spatafora J.W."/>
        </authorList>
    </citation>
    <scope>NUCLEOTIDE SEQUENCE</scope>
    <source>
        <strain evidence="6">RSA 2281</strain>
    </source>
</reference>
<dbReference type="GO" id="GO:0008270">
    <property type="term" value="F:zinc ion binding"/>
    <property type="evidence" value="ECO:0007669"/>
    <property type="project" value="UniProtKB-KW"/>
</dbReference>
<organism evidence="6 7">
    <name type="scientific">Phascolomyces articulosus</name>
    <dbReference type="NCBI Taxonomy" id="60185"/>
    <lineage>
        <taxon>Eukaryota</taxon>
        <taxon>Fungi</taxon>
        <taxon>Fungi incertae sedis</taxon>
        <taxon>Mucoromycota</taxon>
        <taxon>Mucoromycotina</taxon>
        <taxon>Mucoromycetes</taxon>
        <taxon>Mucorales</taxon>
        <taxon>Lichtheimiaceae</taxon>
        <taxon>Phascolomyces</taxon>
    </lineage>
</organism>
<evidence type="ECO:0000259" key="5">
    <source>
        <dbReference type="PROSITE" id="PS51800"/>
    </source>
</evidence>
<evidence type="ECO:0000256" key="1">
    <source>
        <dbReference type="ARBA" id="ARBA00022723"/>
    </source>
</evidence>
<sequence>MSNDQTVWIHNTRQRIHSINTKMDTILTALHWNRDDLKQWYSEEQEKLVCPHDERHVIPQSQWQKHAEHCLAKKQNQPPPPPPRADHQQEQKRKKQSTSKTKRIGGRLPSSARYFYSQAPCVISFTNDQSSVQRGPHVHPIVPGVDYAELANSIRAQHDIPSVLNVHDFLQNEEQETLEDEEHNKKEDGAEDQKERDFIKRRRKTYRVKVSKHRSATETQRELVQAYMKEFQ</sequence>
<keyword evidence="2" id="KW-0863">Zinc-finger</keyword>
<dbReference type="Proteomes" id="UP001209540">
    <property type="component" value="Unassembled WGS sequence"/>
</dbReference>
<name>A0AAD5PFG5_9FUNG</name>
<gene>
    <name evidence="6" type="ORF">BDA99DRAFT_34981</name>
</gene>
<feature type="domain" description="CHHC U11-48K-type" evidence="5">
    <location>
        <begin position="47"/>
        <end position="74"/>
    </location>
</feature>
<dbReference type="PROSITE" id="PS51800">
    <property type="entry name" value="ZF_CHHC_U11_48K"/>
    <property type="match status" value="1"/>
</dbReference>
<keyword evidence="7" id="KW-1185">Reference proteome</keyword>
<dbReference type="AlphaFoldDB" id="A0AAD5PFG5"/>
<feature type="region of interest" description="Disordered" evidence="4">
    <location>
        <begin position="73"/>
        <end position="109"/>
    </location>
</feature>
<evidence type="ECO:0000313" key="7">
    <source>
        <dbReference type="Proteomes" id="UP001209540"/>
    </source>
</evidence>
<evidence type="ECO:0000256" key="2">
    <source>
        <dbReference type="ARBA" id="ARBA00022771"/>
    </source>
</evidence>
<feature type="compositionally biased region" description="Basic residues" evidence="4">
    <location>
        <begin position="92"/>
        <end position="105"/>
    </location>
</feature>
<keyword evidence="3" id="KW-0862">Zinc</keyword>
<proteinExistence type="predicted"/>
<evidence type="ECO:0000256" key="3">
    <source>
        <dbReference type="ARBA" id="ARBA00022833"/>
    </source>
</evidence>
<feature type="compositionally biased region" description="Basic and acidic residues" evidence="4">
    <location>
        <begin position="182"/>
        <end position="198"/>
    </location>
</feature>
<evidence type="ECO:0000256" key="4">
    <source>
        <dbReference type="SAM" id="MobiDB-lite"/>
    </source>
</evidence>
<dbReference type="EMBL" id="JAIXMP010000010">
    <property type="protein sequence ID" value="KAI9266859.1"/>
    <property type="molecule type" value="Genomic_DNA"/>
</dbReference>
<comment type="caution">
    <text evidence="6">The sequence shown here is derived from an EMBL/GenBank/DDBJ whole genome shotgun (WGS) entry which is preliminary data.</text>
</comment>
<accession>A0AAD5PFG5</accession>
<reference evidence="6" key="2">
    <citation type="submission" date="2023-02" db="EMBL/GenBank/DDBJ databases">
        <authorList>
            <consortium name="DOE Joint Genome Institute"/>
            <person name="Mondo S.J."/>
            <person name="Chang Y."/>
            <person name="Wang Y."/>
            <person name="Ahrendt S."/>
            <person name="Andreopoulos W."/>
            <person name="Barry K."/>
            <person name="Beard J."/>
            <person name="Benny G.L."/>
            <person name="Blankenship S."/>
            <person name="Bonito G."/>
            <person name="Cuomo C."/>
            <person name="Desiro A."/>
            <person name="Gervers K.A."/>
            <person name="Hundley H."/>
            <person name="Kuo A."/>
            <person name="LaButti K."/>
            <person name="Lang B.F."/>
            <person name="Lipzen A."/>
            <person name="O'Donnell K."/>
            <person name="Pangilinan J."/>
            <person name="Reynolds N."/>
            <person name="Sandor L."/>
            <person name="Smith M.W."/>
            <person name="Tsang A."/>
            <person name="Grigoriev I.V."/>
            <person name="Stajich J.E."/>
            <person name="Spatafora J.W."/>
        </authorList>
    </citation>
    <scope>NUCLEOTIDE SEQUENCE</scope>
    <source>
        <strain evidence="6">RSA 2281</strain>
    </source>
</reference>
<keyword evidence="1" id="KW-0479">Metal-binding</keyword>
<protein>
    <recommendedName>
        <fullName evidence="5">CHHC U11-48K-type domain-containing protein</fullName>
    </recommendedName>
</protein>
<dbReference type="InterPro" id="IPR022776">
    <property type="entry name" value="TRM13/UPF0224_CHHC_Znf_dom"/>
</dbReference>